<feature type="region of interest" description="Disordered" evidence="1">
    <location>
        <begin position="219"/>
        <end position="251"/>
    </location>
</feature>
<dbReference type="EMBL" id="KL142370">
    <property type="protein sequence ID" value="KDR81839.1"/>
    <property type="molecule type" value="Genomic_DNA"/>
</dbReference>
<name>A0A067TPK2_GALM3</name>
<gene>
    <name evidence="2" type="ORF">GALMADRAFT_240088</name>
</gene>
<proteinExistence type="predicted"/>
<keyword evidence="3" id="KW-1185">Reference proteome</keyword>
<dbReference type="AlphaFoldDB" id="A0A067TPK2"/>
<organism evidence="2 3">
    <name type="scientific">Galerina marginata (strain CBS 339.88)</name>
    <dbReference type="NCBI Taxonomy" id="685588"/>
    <lineage>
        <taxon>Eukaryota</taxon>
        <taxon>Fungi</taxon>
        <taxon>Dikarya</taxon>
        <taxon>Basidiomycota</taxon>
        <taxon>Agaricomycotina</taxon>
        <taxon>Agaricomycetes</taxon>
        <taxon>Agaricomycetidae</taxon>
        <taxon>Agaricales</taxon>
        <taxon>Agaricineae</taxon>
        <taxon>Strophariaceae</taxon>
        <taxon>Galerina</taxon>
    </lineage>
</organism>
<evidence type="ECO:0000256" key="1">
    <source>
        <dbReference type="SAM" id="MobiDB-lite"/>
    </source>
</evidence>
<sequence>MGSTQSPLLTIRQSRRLLWVSTSTPRLTRAPSSMAVLFDLLRLTTGITARLVCIAMAKACLPRVPPHNWTRGFPSIKTALQSRSLYQAVSPPRVANEKRCKRCSQTLKAPLFNSEGYIDVERFLKEDIPMVTLGDPFDDSAIKVQPKLDSDDGDMTLVAIDSPLVDFSIYSNVSSPNLNKAMLISPTRPTMPDVRDVDLTQLKAASDRVSEILRENRRRLDAGEDSNTTRKEARRKRAQELSAARKARGGF</sequence>
<reference evidence="3" key="1">
    <citation type="journal article" date="2014" name="Proc. Natl. Acad. Sci. U.S.A.">
        <title>Extensive sampling of basidiomycete genomes demonstrates inadequacy of the white-rot/brown-rot paradigm for wood decay fungi.</title>
        <authorList>
            <person name="Riley R."/>
            <person name="Salamov A.A."/>
            <person name="Brown D.W."/>
            <person name="Nagy L.G."/>
            <person name="Floudas D."/>
            <person name="Held B.W."/>
            <person name="Levasseur A."/>
            <person name="Lombard V."/>
            <person name="Morin E."/>
            <person name="Otillar R."/>
            <person name="Lindquist E.A."/>
            <person name="Sun H."/>
            <person name="LaButti K.M."/>
            <person name="Schmutz J."/>
            <person name="Jabbour D."/>
            <person name="Luo H."/>
            <person name="Baker S.E."/>
            <person name="Pisabarro A.G."/>
            <person name="Walton J.D."/>
            <person name="Blanchette R.A."/>
            <person name="Henrissat B."/>
            <person name="Martin F."/>
            <person name="Cullen D."/>
            <person name="Hibbett D.S."/>
            <person name="Grigoriev I.V."/>
        </authorList>
    </citation>
    <scope>NUCLEOTIDE SEQUENCE [LARGE SCALE GENOMIC DNA]</scope>
    <source>
        <strain evidence="3">CBS 339.88</strain>
    </source>
</reference>
<accession>A0A067TPK2</accession>
<evidence type="ECO:0000313" key="3">
    <source>
        <dbReference type="Proteomes" id="UP000027222"/>
    </source>
</evidence>
<dbReference type="HOGENOM" id="CLU_1107212_0_0_1"/>
<dbReference type="OrthoDB" id="3050348at2759"/>
<protein>
    <submittedName>
        <fullName evidence="2">Uncharacterized protein</fullName>
    </submittedName>
</protein>
<feature type="compositionally biased region" description="Basic and acidic residues" evidence="1">
    <location>
        <begin position="219"/>
        <end position="231"/>
    </location>
</feature>
<dbReference type="Proteomes" id="UP000027222">
    <property type="component" value="Unassembled WGS sequence"/>
</dbReference>
<evidence type="ECO:0000313" key="2">
    <source>
        <dbReference type="EMBL" id="KDR81839.1"/>
    </source>
</evidence>